<evidence type="ECO:0000256" key="1">
    <source>
        <dbReference type="ARBA" id="ARBA00004123"/>
    </source>
</evidence>
<dbReference type="PANTHER" id="PTHR36023">
    <property type="entry name" value="ARGOS-LIKE PROTEIN"/>
    <property type="match status" value="1"/>
</dbReference>
<reference evidence="15 16" key="1">
    <citation type="submission" date="2019-12" db="EMBL/GenBank/DDBJ databases">
        <authorList>
            <person name="Scholz U."/>
            <person name="Mascher M."/>
            <person name="Fiebig A."/>
        </authorList>
    </citation>
    <scope>NUCLEOTIDE SEQUENCE</scope>
</reference>
<keyword evidence="11 14" id="KW-0472">Membrane</keyword>
<evidence type="ECO:0000256" key="13">
    <source>
        <dbReference type="SAM" id="MobiDB-lite"/>
    </source>
</evidence>
<evidence type="ECO:0000256" key="7">
    <source>
        <dbReference type="ARBA" id="ARBA00022490"/>
    </source>
</evidence>
<dbReference type="GO" id="GO:0005634">
    <property type="term" value="C:nucleus"/>
    <property type="evidence" value="ECO:0007669"/>
    <property type="project" value="UniProtKB-SubCell"/>
</dbReference>
<evidence type="ECO:0000256" key="3">
    <source>
        <dbReference type="ARBA" id="ARBA00004240"/>
    </source>
</evidence>
<dbReference type="EMBL" id="CACRZD030000005">
    <property type="protein sequence ID" value="CAA6660263.1"/>
    <property type="molecule type" value="Genomic_DNA"/>
</dbReference>
<dbReference type="PANTHER" id="PTHR36023:SF3">
    <property type="entry name" value="ARGOS-LIKE PROTEIN"/>
    <property type="match status" value="1"/>
</dbReference>
<evidence type="ECO:0000256" key="5">
    <source>
        <dbReference type="ARBA" id="ARBA00006891"/>
    </source>
</evidence>
<keyword evidence="9" id="KW-0256">Endoplasmic reticulum</keyword>
<name>A0A7I8IR35_SPIIN</name>
<evidence type="ECO:0000256" key="9">
    <source>
        <dbReference type="ARBA" id="ARBA00022824"/>
    </source>
</evidence>
<evidence type="ECO:0000256" key="10">
    <source>
        <dbReference type="ARBA" id="ARBA00022989"/>
    </source>
</evidence>
<evidence type="ECO:0000256" key="8">
    <source>
        <dbReference type="ARBA" id="ARBA00022692"/>
    </source>
</evidence>
<feature type="transmembrane region" description="Helical" evidence="14">
    <location>
        <begin position="46"/>
        <end position="66"/>
    </location>
</feature>
<comment type="similarity">
    <text evidence="5">Belongs to the plant organ size related (OSR) protein family.</text>
</comment>
<keyword evidence="6" id="KW-0217">Developmental protein</keyword>
<proteinExistence type="inferred from homology"/>
<keyword evidence="7" id="KW-0963">Cytoplasm</keyword>
<dbReference type="GO" id="GO:0046622">
    <property type="term" value="P:positive regulation of organ growth"/>
    <property type="evidence" value="ECO:0007669"/>
    <property type="project" value="InterPro"/>
</dbReference>
<dbReference type="GO" id="GO:0016020">
    <property type="term" value="C:membrane"/>
    <property type="evidence" value="ECO:0007669"/>
    <property type="project" value="UniProtKB-SubCell"/>
</dbReference>
<feature type="transmembrane region" description="Helical" evidence="14">
    <location>
        <begin position="73"/>
        <end position="93"/>
    </location>
</feature>
<dbReference type="GO" id="GO:0005783">
    <property type="term" value="C:endoplasmic reticulum"/>
    <property type="evidence" value="ECO:0007669"/>
    <property type="project" value="UniProtKB-SubCell"/>
</dbReference>
<keyword evidence="10 14" id="KW-1133">Transmembrane helix</keyword>
<evidence type="ECO:0000256" key="12">
    <source>
        <dbReference type="ARBA" id="ARBA00023242"/>
    </source>
</evidence>
<sequence>MEARARRATTAAAAAARHCAQGSKKATQPPPRPRPGKAVPAGYFTAESFLVLFCLTASLLILPLILPPLQPPPLLLLLVPIGILVVLLALALMPSDIRNIASPYL</sequence>
<gene>
    <name evidence="15" type="ORF">SI7747_05006682</name>
</gene>
<keyword evidence="16" id="KW-1185">Reference proteome</keyword>
<accession>A0A7I8IR35</accession>
<evidence type="ECO:0000256" key="2">
    <source>
        <dbReference type="ARBA" id="ARBA00004141"/>
    </source>
</evidence>
<dbReference type="GO" id="GO:0009725">
    <property type="term" value="P:response to hormone"/>
    <property type="evidence" value="ECO:0007669"/>
    <property type="project" value="UniProtKB-ARBA"/>
</dbReference>
<dbReference type="Proteomes" id="UP001189122">
    <property type="component" value="Unassembled WGS sequence"/>
</dbReference>
<keyword evidence="8 14" id="KW-0812">Transmembrane</keyword>
<keyword evidence="12" id="KW-0539">Nucleus</keyword>
<organism evidence="15">
    <name type="scientific">Spirodela intermedia</name>
    <name type="common">Intermediate duckweed</name>
    <dbReference type="NCBI Taxonomy" id="51605"/>
    <lineage>
        <taxon>Eukaryota</taxon>
        <taxon>Viridiplantae</taxon>
        <taxon>Streptophyta</taxon>
        <taxon>Embryophyta</taxon>
        <taxon>Tracheophyta</taxon>
        <taxon>Spermatophyta</taxon>
        <taxon>Magnoliopsida</taxon>
        <taxon>Liliopsida</taxon>
        <taxon>Araceae</taxon>
        <taxon>Lemnoideae</taxon>
        <taxon>Spirodela</taxon>
    </lineage>
</organism>
<dbReference type="InterPro" id="IPR037468">
    <property type="entry name" value="ARGOS/ARL/OSR1"/>
</dbReference>
<evidence type="ECO:0000256" key="4">
    <source>
        <dbReference type="ARBA" id="ARBA00004496"/>
    </source>
</evidence>
<evidence type="ECO:0000313" key="16">
    <source>
        <dbReference type="Proteomes" id="UP001189122"/>
    </source>
</evidence>
<protein>
    <submittedName>
        <fullName evidence="15">Uncharacterized protein</fullName>
    </submittedName>
</protein>
<dbReference type="EMBL" id="LR743592">
    <property type="protein sequence ID" value="CAA2620513.1"/>
    <property type="molecule type" value="Genomic_DNA"/>
</dbReference>
<comment type="subcellular location">
    <subcellularLocation>
        <location evidence="4">Cytoplasm</location>
    </subcellularLocation>
    <subcellularLocation>
        <location evidence="3">Endoplasmic reticulum</location>
    </subcellularLocation>
    <subcellularLocation>
        <location evidence="2">Membrane</location>
        <topology evidence="2">Multi-pass membrane protein</topology>
    </subcellularLocation>
    <subcellularLocation>
        <location evidence="1">Nucleus</location>
    </subcellularLocation>
</comment>
<evidence type="ECO:0000256" key="6">
    <source>
        <dbReference type="ARBA" id="ARBA00022473"/>
    </source>
</evidence>
<feature type="region of interest" description="Disordered" evidence="13">
    <location>
        <begin position="15"/>
        <end position="37"/>
    </location>
</feature>
<evidence type="ECO:0000256" key="11">
    <source>
        <dbReference type="ARBA" id="ARBA00023136"/>
    </source>
</evidence>
<evidence type="ECO:0000256" key="14">
    <source>
        <dbReference type="SAM" id="Phobius"/>
    </source>
</evidence>
<evidence type="ECO:0000313" key="15">
    <source>
        <dbReference type="EMBL" id="CAA2620513.1"/>
    </source>
</evidence>
<dbReference type="AlphaFoldDB" id="A0A7I8IR35"/>